<name>A0A5B9WAZ3_9BACT</name>
<proteinExistence type="predicted"/>
<reference evidence="1 2" key="1">
    <citation type="submission" date="2019-08" db="EMBL/GenBank/DDBJ databases">
        <title>Deep-cultivation of Planctomycetes and their phenomic and genomic characterization uncovers novel biology.</title>
        <authorList>
            <person name="Wiegand S."/>
            <person name="Jogler M."/>
            <person name="Boedeker C."/>
            <person name="Pinto D."/>
            <person name="Vollmers J."/>
            <person name="Rivas-Marin E."/>
            <person name="Kohn T."/>
            <person name="Peeters S.H."/>
            <person name="Heuer A."/>
            <person name="Rast P."/>
            <person name="Oberbeckmann S."/>
            <person name="Bunk B."/>
            <person name="Jeske O."/>
            <person name="Meyerdierks A."/>
            <person name="Storesund J.E."/>
            <person name="Kallscheuer N."/>
            <person name="Luecker S."/>
            <person name="Lage O.M."/>
            <person name="Pohl T."/>
            <person name="Merkel B.J."/>
            <person name="Hornburger P."/>
            <person name="Mueller R.-W."/>
            <person name="Bruemmer F."/>
            <person name="Labrenz M."/>
            <person name="Spormann A.M."/>
            <person name="Op den Camp H."/>
            <person name="Overmann J."/>
            <person name="Amann R."/>
            <person name="Jetten M.S.M."/>
            <person name="Mascher T."/>
            <person name="Medema M.H."/>
            <person name="Devos D.P."/>
            <person name="Kaster A.-K."/>
            <person name="Ovreas L."/>
            <person name="Rohde M."/>
            <person name="Galperin M.Y."/>
            <person name="Jogler C."/>
        </authorList>
    </citation>
    <scope>NUCLEOTIDE SEQUENCE [LARGE SCALE GENOMIC DNA]</scope>
    <source>
        <strain evidence="1 2">OJF2</strain>
    </source>
</reference>
<accession>A0A5B9WAZ3</accession>
<evidence type="ECO:0000313" key="1">
    <source>
        <dbReference type="EMBL" id="QEH37419.1"/>
    </source>
</evidence>
<dbReference type="KEGG" id="agv:OJF2_60100"/>
<sequence length="149" mass="16224">MSVGIHILTVLALKRDEPSTSEFLAQSVNTNPVVIRRLLGTLREAGIVDSRTGVGGGWTLRVEPERITLLDILHALEPREEPFGLHHSKPNPECPCGQHIVSVLCETYEEVRDAKARVLKGITVADITRKILDRIEKDPAASAIASAGC</sequence>
<dbReference type="InterPro" id="IPR036390">
    <property type="entry name" value="WH_DNA-bd_sf"/>
</dbReference>
<dbReference type="Gene3D" id="1.10.10.10">
    <property type="entry name" value="Winged helix-like DNA-binding domain superfamily/Winged helix DNA-binding domain"/>
    <property type="match status" value="1"/>
</dbReference>
<dbReference type="Pfam" id="PF02082">
    <property type="entry name" value="Rrf2"/>
    <property type="match status" value="1"/>
</dbReference>
<protein>
    <submittedName>
        <fullName evidence="1">HTH-type transcriptional regulator YwnA</fullName>
    </submittedName>
</protein>
<dbReference type="PANTHER" id="PTHR33221">
    <property type="entry name" value="WINGED HELIX-TURN-HELIX TRANSCRIPTIONAL REGULATOR, RRF2 FAMILY"/>
    <property type="match status" value="1"/>
</dbReference>
<dbReference type="AlphaFoldDB" id="A0A5B9WAZ3"/>
<dbReference type="Proteomes" id="UP000324233">
    <property type="component" value="Chromosome"/>
</dbReference>
<organism evidence="1 2">
    <name type="scientific">Aquisphaera giovannonii</name>
    <dbReference type="NCBI Taxonomy" id="406548"/>
    <lineage>
        <taxon>Bacteria</taxon>
        <taxon>Pseudomonadati</taxon>
        <taxon>Planctomycetota</taxon>
        <taxon>Planctomycetia</taxon>
        <taxon>Isosphaerales</taxon>
        <taxon>Isosphaeraceae</taxon>
        <taxon>Aquisphaera</taxon>
    </lineage>
</organism>
<keyword evidence="2" id="KW-1185">Reference proteome</keyword>
<dbReference type="InterPro" id="IPR000944">
    <property type="entry name" value="Tscrpt_reg_Rrf2"/>
</dbReference>
<dbReference type="PANTHER" id="PTHR33221:SF15">
    <property type="entry name" value="HTH-TYPE TRANSCRIPTIONAL REGULATOR YWGB-RELATED"/>
    <property type="match status" value="1"/>
</dbReference>
<evidence type="ECO:0000313" key="2">
    <source>
        <dbReference type="Proteomes" id="UP000324233"/>
    </source>
</evidence>
<dbReference type="SUPFAM" id="SSF46785">
    <property type="entry name" value="Winged helix' DNA-binding domain"/>
    <property type="match status" value="1"/>
</dbReference>
<dbReference type="GO" id="GO:0003700">
    <property type="term" value="F:DNA-binding transcription factor activity"/>
    <property type="evidence" value="ECO:0007669"/>
    <property type="project" value="TreeGrafter"/>
</dbReference>
<dbReference type="InterPro" id="IPR036388">
    <property type="entry name" value="WH-like_DNA-bd_sf"/>
</dbReference>
<dbReference type="EMBL" id="CP042997">
    <property type="protein sequence ID" value="QEH37419.1"/>
    <property type="molecule type" value="Genomic_DNA"/>
</dbReference>
<dbReference type="GO" id="GO:0005829">
    <property type="term" value="C:cytosol"/>
    <property type="evidence" value="ECO:0007669"/>
    <property type="project" value="TreeGrafter"/>
</dbReference>
<gene>
    <name evidence="1" type="primary">ywnA</name>
    <name evidence="1" type="ORF">OJF2_60100</name>
</gene>
<dbReference type="PROSITE" id="PS51197">
    <property type="entry name" value="HTH_RRF2_2"/>
    <property type="match status" value="1"/>
</dbReference>
<dbReference type="OrthoDB" id="213028at2"/>